<evidence type="ECO:0000259" key="5">
    <source>
        <dbReference type="PROSITE" id="PS50931"/>
    </source>
</evidence>
<evidence type="ECO:0000313" key="6">
    <source>
        <dbReference type="EMBL" id="OOR93184.1"/>
    </source>
</evidence>
<accession>A0A1T0ABU3</accession>
<dbReference type="RefSeq" id="WP_078275569.1">
    <property type="nucleotide sequence ID" value="NZ_CAACXO010000013.1"/>
</dbReference>
<protein>
    <submittedName>
        <fullName evidence="7">Gcv operon activator</fullName>
    </submittedName>
    <submittedName>
        <fullName evidence="6">LysR family transcriptional regulator</fullName>
    </submittedName>
</protein>
<keyword evidence="2" id="KW-0805">Transcription regulation</keyword>
<dbReference type="PANTHER" id="PTHR30537">
    <property type="entry name" value="HTH-TYPE TRANSCRIPTIONAL REGULATOR"/>
    <property type="match status" value="1"/>
</dbReference>
<keyword evidence="4" id="KW-0804">Transcription</keyword>
<name>A0A1T0ABU3_9GAMM</name>
<dbReference type="PANTHER" id="PTHR30537:SF3">
    <property type="entry name" value="TRANSCRIPTIONAL REGULATORY PROTEIN"/>
    <property type="match status" value="1"/>
</dbReference>
<evidence type="ECO:0000313" key="9">
    <source>
        <dbReference type="Proteomes" id="UP000255279"/>
    </source>
</evidence>
<dbReference type="Proteomes" id="UP000190435">
    <property type="component" value="Unassembled WGS sequence"/>
</dbReference>
<dbReference type="OrthoDB" id="570111at2"/>
<dbReference type="SUPFAM" id="SSF53850">
    <property type="entry name" value="Periplasmic binding protein-like II"/>
    <property type="match status" value="1"/>
</dbReference>
<dbReference type="Pfam" id="PF00126">
    <property type="entry name" value="HTH_1"/>
    <property type="match status" value="1"/>
</dbReference>
<dbReference type="InterPro" id="IPR036390">
    <property type="entry name" value="WH_DNA-bd_sf"/>
</dbReference>
<evidence type="ECO:0000313" key="8">
    <source>
        <dbReference type="Proteomes" id="UP000190435"/>
    </source>
</evidence>
<gene>
    <name evidence="7" type="primary">gcvA_2</name>
    <name evidence="6" type="ORF">B0181_00640</name>
    <name evidence="7" type="ORF">NCTC10293_00790</name>
</gene>
<evidence type="ECO:0000256" key="3">
    <source>
        <dbReference type="ARBA" id="ARBA00023125"/>
    </source>
</evidence>
<reference evidence="6 8" key="1">
    <citation type="submission" date="2017-02" db="EMBL/GenBank/DDBJ databases">
        <title>Draft genome sequence of Moraxella caviae CCUG 355 type strain.</title>
        <authorList>
            <person name="Engstrom-Jakobsson H."/>
            <person name="Salva-Serra F."/>
            <person name="Thorell K."/>
            <person name="Gonzales-Siles L."/>
            <person name="Karlsson R."/>
            <person name="Boulund F."/>
            <person name="Engstrand L."/>
            <person name="Moore E."/>
        </authorList>
    </citation>
    <scope>NUCLEOTIDE SEQUENCE [LARGE SCALE GENOMIC DNA]</scope>
    <source>
        <strain evidence="6 8">CCUG 355</strain>
    </source>
</reference>
<evidence type="ECO:0000256" key="2">
    <source>
        <dbReference type="ARBA" id="ARBA00023015"/>
    </source>
</evidence>
<dbReference type="STRING" id="34060.B0181_00640"/>
<dbReference type="InterPro" id="IPR058163">
    <property type="entry name" value="LysR-type_TF_proteobact-type"/>
</dbReference>
<organism evidence="6 8">
    <name type="scientific">Moraxella caviae</name>
    <dbReference type="NCBI Taxonomy" id="34060"/>
    <lineage>
        <taxon>Bacteria</taxon>
        <taxon>Pseudomonadati</taxon>
        <taxon>Pseudomonadota</taxon>
        <taxon>Gammaproteobacteria</taxon>
        <taxon>Moraxellales</taxon>
        <taxon>Moraxellaceae</taxon>
        <taxon>Moraxella</taxon>
    </lineage>
</organism>
<sequence>MNLDWNDLRYFVSLVEYETLTATANRLNVEHATVARRIERLEKTLGLRLFNRMNKRYLLTDDGRDLYGEAKKLQVGIREFAQFAKDKRQAVSEVVVSAPPLVAQRFIAPRLNGFYRRFAHIRLVLMSDVSVSKLHHRQADIALRMGEPKQDDLVARRLTNLTYHWVAHKNYLTQTAEQDWQFLGLNFNNTEQTWLMEKLGDKPIRFLCNDFSVMKSAIMQELGVGFLPDCCLNHDELKVVESLPDYAIPLYLVMHEDVRQLERVRAVADFLGELLGDF</sequence>
<proteinExistence type="inferred from homology"/>
<dbReference type="Gene3D" id="1.10.10.10">
    <property type="entry name" value="Winged helix-like DNA-binding domain superfamily/Winged helix DNA-binding domain"/>
    <property type="match status" value="1"/>
</dbReference>
<dbReference type="Proteomes" id="UP000255279">
    <property type="component" value="Unassembled WGS sequence"/>
</dbReference>
<evidence type="ECO:0000313" key="7">
    <source>
        <dbReference type="EMBL" id="STZ10455.1"/>
    </source>
</evidence>
<dbReference type="Pfam" id="PF03466">
    <property type="entry name" value="LysR_substrate"/>
    <property type="match status" value="1"/>
</dbReference>
<dbReference type="SUPFAM" id="SSF46785">
    <property type="entry name" value="Winged helix' DNA-binding domain"/>
    <property type="match status" value="1"/>
</dbReference>
<dbReference type="InterPro" id="IPR036388">
    <property type="entry name" value="WH-like_DNA-bd_sf"/>
</dbReference>
<reference evidence="7 9" key="2">
    <citation type="submission" date="2018-06" db="EMBL/GenBank/DDBJ databases">
        <authorList>
            <consortium name="Pathogen Informatics"/>
            <person name="Doyle S."/>
        </authorList>
    </citation>
    <scope>NUCLEOTIDE SEQUENCE [LARGE SCALE GENOMIC DNA]</scope>
    <source>
        <strain evidence="7 9">NCTC10293</strain>
    </source>
</reference>
<dbReference type="PROSITE" id="PS50931">
    <property type="entry name" value="HTH_LYSR"/>
    <property type="match status" value="1"/>
</dbReference>
<dbReference type="GO" id="GO:0006351">
    <property type="term" value="P:DNA-templated transcription"/>
    <property type="evidence" value="ECO:0007669"/>
    <property type="project" value="TreeGrafter"/>
</dbReference>
<dbReference type="InterPro" id="IPR000847">
    <property type="entry name" value="LysR_HTH_N"/>
</dbReference>
<dbReference type="InterPro" id="IPR005119">
    <property type="entry name" value="LysR_subst-bd"/>
</dbReference>
<dbReference type="EMBL" id="MUXU01000005">
    <property type="protein sequence ID" value="OOR93184.1"/>
    <property type="molecule type" value="Genomic_DNA"/>
</dbReference>
<dbReference type="EMBL" id="UGQE01000001">
    <property type="protein sequence ID" value="STZ10455.1"/>
    <property type="molecule type" value="Genomic_DNA"/>
</dbReference>
<evidence type="ECO:0000256" key="4">
    <source>
        <dbReference type="ARBA" id="ARBA00023163"/>
    </source>
</evidence>
<comment type="similarity">
    <text evidence="1">Belongs to the LysR transcriptional regulatory family.</text>
</comment>
<keyword evidence="3" id="KW-0238">DNA-binding</keyword>
<dbReference type="AlphaFoldDB" id="A0A1T0ABU3"/>
<dbReference type="GO" id="GO:0003700">
    <property type="term" value="F:DNA-binding transcription factor activity"/>
    <property type="evidence" value="ECO:0007669"/>
    <property type="project" value="InterPro"/>
</dbReference>
<dbReference type="Gene3D" id="3.40.190.290">
    <property type="match status" value="1"/>
</dbReference>
<evidence type="ECO:0000256" key="1">
    <source>
        <dbReference type="ARBA" id="ARBA00009437"/>
    </source>
</evidence>
<feature type="domain" description="HTH lysR-type" evidence="5">
    <location>
        <begin position="3"/>
        <end position="60"/>
    </location>
</feature>
<dbReference type="GO" id="GO:0043565">
    <property type="term" value="F:sequence-specific DNA binding"/>
    <property type="evidence" value="ECO:0007669"/>
    <property type="project" value="TreeGrafter"/>
</dbReference>
<keyword evidence="8" id="KW-1185">Reference proteome</keyword>